<sequence>MKPVAHPHGPRLTPRPVTGVRQTRTRRSTGQLQDGQELRKPSFRALDQVDMASDQSFPASDPPAWIWR</sequence>
<feature type="region of interest" description="Disordered" evidence="1">
    <location>
        <begin position="49"/>
        <end position="68"/>
    </location>
</feature>
<evidence type="ECO:0000313" key="3">
    <source>
        <dbReference type="Proteomes" id="UP000673821"/>
    </source>
</evidence>
<reference evidence="2 3" key="1">
    <citation type="submission" date="2021-02" db="EMBL/GenBank/DDBJ databases">
        <authorList>
            <person name="Vanwijnsberghe S."/>
        </authorList>
    </citation>
    <scope>NUCLEOTIDE SEQUENCE [LARGE SCALE GENOMIC DNA]</scope>
    <source>
        <strain evidence="2 3">R-69776</strain>
    </source>
</reference>
<dbReference type="EMBL" id="CAJNBH010000036">
    <property type="protein sequence ID" value="CAE6850978.1"/>
    <property type="molecule type" value="Genomic_DNA"/>
</dbReference>
<dbReference type="Proteomes" id="UP000673821">
    <property type="component" value="Unassembled WGS sequence"/>
</dbReference>
<organism evidence="2 3">
    <name type="scientific">Paraburkholderia nemoris</name>
    <dbReference type="NCBI Taxonomy" id="2793076"/>
    <lineage>
        <taxon>Bacteria</taxon>
        <taxon>Pseudomonadati</taxon>
        <taxon>Pseudomonadota</taxon>
        <taxon>Betaproteobacteria</taxon>
        <taxon>Burkholderiales</taxon>
        <taxon>Burkholderiaceae</taxon>
        <taxon>Paraburkholderia</taxon>
    </lineage>
</organism>
<evidence type="ECO:0000256" key="1">
    <source>
        <dbReference type="SAM" id="MobiDB-lite"/>
    </source>
</evidence>
<accession>A0ABM8T1R4</accession>
<feature type="region of interest" description="Disordered" evidence="1">
    <location>
        <begin position="1"/>
        <end position="41"/>
    </location>
</feature>
<protein>
    <submittedName>
        <fullName evidence="2">Uncharacterized protein</fullName>
    </submittedName>
</protein>
<keyword evidence="3" id="KW-1185">Reference proteome</keyword>
<comment type="caution">
    <text evidence="2">The sequence shown here is derived from an EMBL/GenBank/DDBJ whole genome shotgun (WGS) entry which is preliminary data.</text>
</comment>
<name>A0ABM8T1R4_9BURK</name>
<evidence type="ECO:0000313" key="2">
    <source>
        <dbReference type="EMBL" id="CAE6850978.1"/>
    </source>
</evidence>
<gene>
    <name evidence="2" type="ORF">R69776_07497</name>
</gene>
<proteinExistence type="predicted"/>